<keyword evidence="7" id="KW-0175">Coiled coil</keyword>
<sequence length="745" mass="83803">MNNLMDDVFHANMEDWLGMPKSEDLEMFPEDWPSNDELTLAMQSSGIDFLDPDSLSQIDDLINGSDCTMSSPTVSSDSGNHSPTSSSSEGICGPDPWQNGFNFNFDDETKNYRGCHTSYENEIIVEEAFNNTQTFSDTSKNSPTPTLNSSPQYDPDLSVVYCSNSSQNLHILNAEIDASQQITNTAPQIVYIVSDTSNNNNNQNSSCTTQPTIAPAPTTQNLRLQPYPIHRPIQIKKEVKQEIPTTIVYTTTIPTNSTMTVPLIVTKNGGTQMIQTVPVVSESCNNTAVFSGHMNQSNGGGPARNTTLARKGSYDVDDFTRKQEDRKLRNRAAAQLSRLRKKTEFEELRQKANYTDQECQKLRDENATLKKRIEILENENRILRAHHLPSKVKTTAKAAGACLLVMVMLVAFPSDSYLSKFSPTSHTELAVSKPLAGIDFVKEQASVRKNHHHGRSLMEVNEVEIKKRSIPDSRNFTTSRHHNFTNFSPPFSNSSNQRCPNDFKLLNTTERIKLNNDLISWIDRHEQMNFVKLRYGKNPYLIYNSQNLLFPLKNEGIPEFIRPEKSAKNESREKSKRRSSLAKKEAARLKAVRDRAWRHLDMISSRAAGDIEKPKPSDYQLGMNFYPNLNNSPQGSKSVVAKKEETKELFLPSAEAHKQMMALVSTLKQKDDMIYVVAMKDYFLLPTIERNNTAPPKISLILPALSANSSLPNQITMMRIECEVVGTGIFYLPDALVSFFNQSST</sequence>
<keyword evidence="4" id="KW-0238">DNA-binding</keyword>
<dbReference type="GO" id="GO:0005634">
    <property type="term" value="C:nucleus"/>
    <property type="evidence" value="ECO:0007669"/>
    <property type="project" value="TreeGrafter"/>
</dbReference>
<dbReference type="PANTHER" id="PTHR46164:SF3">
    <property type="entry name" value="ATF6, ISOFORM C"/>
    <property type="match status" value="1"/>
</dbReference>
<evidence type="ECO:0000256" key="6">
    <source>
        <dbReference type="ARBA" id="ARBA00023242"/>
    </source>
</evidence>
<dbReference type="GO" id="GO:0030968">
    <property type="term" value="P:endoplasmic reticulum unfolded protein response"/>
    <property type="evidence" value="ECO:0007669"/>
    <property type="project" value="TreeGrafter"/>
</dbReference>
<reference evidence="11" key="1">
    <citation type="submission" date="2022-11" db="UniProtKB">
        <authorList>
            <consortium name="WormBaseParasite"/>
        </authorList>
    </citation>
    <scope>IDENTIFICATION</scope>
</reference>
<evidence type="ECO:0000256" key="4">
    <source>
        <dbReference type="ARBA" id="ARBA00023125"/>
    </source>
</evidence>
<comment type="subcellular location">
    <subcellularLocation>
        <location evidence="1">Membrane</location>
        <topology evidence="1">Single-pass membrane protein</topology>
    </subcellularLocation>
</comment>
<dbReference type="PROSITE" id="PS50217">
    <property type="entry name" value="BZIP"/>
    <property type="match status" value="1"/>
</dbReference>
<keyword evidence="5" id="KW-0804">Transcription</keyword>
<dbReference type="Pfam" id="PF00170">
    <property type="entry name" value="bZIP_1"/>
    <property type="match status" value="1"/>
</dbReference>
<dbReference type="GO" id="GO:0000981">
    <property type="term" value="F:DNA-binding transcription factor activity, RNA polymerase II-specific"/>
    <property type="evidence" value="ECO:0007669"/>
    <property type="project" value="TreeGrafter"/>
</dbReference>
<evidence type="ECO:0000256" key="7">
    <source>
        <dbReference type="SAM" id="Coils"/>
    </source>
</evidence>
<dbReference type="GO" id="GO:0016020">
    <property type="term" value="C:membrane"/>
    <property type="evidence" value="ECO:0007669"/>
    <property type="project" value="UniProtKB-SubCell"/>
</dbReference>
<dbReference type="AlphaFoldDB" id="A0A914DRK7"/>
<evidence type="ECO:0000256" key="5">
    <source>
        <dbReference type="ARBA" id="ARBA00023163"/>
    </source>
</evidence>
<dbReference type="CDD" id="cd14686">
    <property type="entry name" value="bZIP"/>
    <property type="match status" value="1"/>
</dbReference>
<dbReference type="WBParaSite" id="ACRNAN_scaffold357.g14474.t1">
    <property type="protein sequence ID" value="ACRNAN_scaffold357.g14474.t1"/>
    <property type="gene ID" value="ACRNAN_scaffold357.g14474"/>
</dbReference>
<dbReference type="GO" id="GO:0000978">
    <property type="term" value="F:RNA polymerase II cis-regulatory region sequence-specific DNA binding"/>
    <property type="evidence" value="ECO:0007669"/>
    <property type="project" value="TreeGrafter"/>
</dbReference>
<protein>
    <submittedName>
        <fullName evidence="11">BZIP domain-containing protein</fullName>
    </submittedName>
</protein>
<accession>A0A914DRK7</accession>
<dbReference type="SUPFAM" id="SSF57959">
    <property type="entry name" value="Leucine zipper domain"/>
    <property type="match status" value="1"/>
</dbReference>
<keyword evidence="10" id="KW-1185">Reference proteome</keyword>
<evidence type="ECO:0000313" key="10">
    <source>
        <dbReference type="Proteomes" id="UP000887540"/>
    </source>
</evidence>
<feature type="compositionally biased region" description="Basic and acidic residues" evidence="8">
    <location>
        <begin position="563"/>
        <end position="573"/>
    </location>
</feature>
<evidence type="ECO:0000256" key="8">
    <source>
        <dbReference type="SAM" id="MobiDB-lite"/>
    </source>
</evidence>
<dbReference type="Proteomes" id="UP000887540">
    <property type="component" value="Unplaced"/>
</dbReference>
<evidence type="ECO:0000256" key="1">
    <source>
        <dbReference type="ARBA" id="ARBA00004167"/>
    </source>
</evidence>
<feature type="region of interest" description="Disordered" evidence="8">
    <location>
        <begin position="563"/>
        <end position="585"/>
    </location>
</feature>
<dbReference type="InterPro" id="IPR046347">
    <property type="entry name" value="bZIP_sf"/>
</dbReference>
<dbReference type="PANTHER" id="PTHR46164">
    <property type="entry name" value="ATF6, ISOFORM C"/>
    <property type="match status" value="1"/>
</dbReference>
<evidence type="ECO:0000256" key="2">
    <source>
        <dbReference type="ARBA" id="ARBA00009050"/>
    </source>
</evidence>
<dbReference type="InterPro" id="IPR051882">
    <property type="entry name" value="ATF_bZIP_TF"/>
</dbReference>
<organism evidence="10 11">
    <name type="scientific">Acrobeloides nanus</name>
    <dbReference type="NCBI Taxonomy" id="290746"/>
    <lineage>
        <taxon>Eukaryota</taxon>
        <taxon>Metazoa</taxon>
        <taxon>Ecdysozoa</taxon>
        <taxon>Nematoda</taxon>
        <taxon>Chromadorea</taxon>
        <taxon>Rhabditida</taxon>
        <taxon>Tylenchina</taxon>
        <taxon>Cephalobomorpha</taxon>
        <taxon>Cephaloboidea</taxon>
        <taxon>Cephalobidae</taxon>
        <taxon>Acrobeloides</taxon>
    </lineage>
</organism>
<proteinExistence type="inferred from homology"/>
<feature type="compositionally biased region" description="Polar residues" evidence="8">
    <location>
        <begin position="65"/>
        <end position="89"/>
    </location>
</feature>
<comment type="similarity">
    <text evidence="2">Belongs to the bZIP family. ATF subfamily.</text>
</comment>
<dbReference type="InterPro" id="IPR004827">
    <property type="entry name" value="bZIP"/>
</dbReference>
<evidence type="ECO:0000259" key="9">
    <source>
        <dbReference type="PROSITE" id="PS50217"/>
    </source>
</evidence>
<evidence type="ECO:0000256" key="3">
    <source>
        <dbReference type="ARBA" id="ARBA00023015"/>
    </source>
</evidence>
<evidence type="ECO:0000313" key="11">
    <source>
        <dbReference type="WBParaSite" id="ACRNAN_scaffold357.g14474.t1"/>
    </source>
</evidence>
<feature type="coiled-coil region" evidence="7">
    <location>
        <begin position="345"/>
        <end position="386"/>
    </location>
</feature>
<keyword evidence="3" id="KW-0805">Transcription regulation</keyword>
<dbReference type="Gene3D" id="1.20.5.170">
    <property type="match status" value="1"/>
</dbReference>
<name>A0A914DRK7_9BILA</name>
<dbReference type="SMART" id="SM00338">
    <property type="entry name" value="BRLZ"/>
    <property type="match status" value="1"/>
</dbReference>
<keyword evidence="6" id="KW-0539">Nucleus</keyword>
<feature type="region of interest" description="Disordered" evidence="8">
    <location>
        <begin position="60"/>
        <end position="93"/>
    </location>
</feature>
<feature type="domain" description="BZIP" evidence="9">
    <location>
        <begin position="320"/>
        <end position="383"/>
    </location>
</feature>